<name>A0AAN7M876_TRANT</name>
<gene>
    <name evidence="2" type="ORF">SAY86_023673</name>
</gene>
<dbReference type="InterPro" id="IPR036291">
    <property type="entry name" value="NAD(P)-bd_dom_sf"/>
</dbReference>
<dbReference type="Gene3D" id="3.30.360.10">
    <property type="entry name" value="Dihydrodipicolinate Reductase, domain 2"/>
    <property type="match status" value="1"/>
</dbReference>
<dbReference type="EMBL" id="JAXQNO010000008">
    <property type="protein sequence ID" value="KAK4793238.1"/>
    <property type="molecule type" value="Genomic_DNA"/>
</dbReference>
<proteinExistence type="predicted"/>
<dbReference type="PANTHER" id="PTHR46368:SF5">
    <property type="entry name" value="NAD(P)-BINDING ROSSMANN-FOLD SUPERFAMILY PROTEIN"/>
    <property type="match status" value="1"/>
</dbReference>
<evidence type="ECO:0000313" key="2">
    <source>
        <dbReference type="EMBL" id="KAK4793238.1"/>
    </source>
</evidence>
<dbReference type="Proteomes" id="UP001346149">
    <property type="component" value="Unassembled WGS sequence"/>
</dbReference>
<dbReference type="PANTHER" id="PTHR46368">
    <property type="match status" value="1"/>
</dbReference>
<feature type="domain" description="Gfo/Idh/MocA-like oxidoreductase N-terminal" evidence="1">
    <location>
        <begin position="9"/>
        <end position="129"/>
    </location>
</feature>
<dbReference type="Pfam" id="PF01408">
    <property type="entry name" value="GFO_IDH_MocA"/>
    <property type="match status" value="1"/>
</dbReference>
<evidence type="ECO:0000313" key="3">
    <source>
        <dbReference type="Proteomes" id="UP001346149"/>
    </source>
</evidence>
<dbReference type="AlphaFoldDB" id="A0AAN7M876"/>
<comment type="caution">
    <text evidence="2">The sequence shown here is derived from an EMBL/GenBank/DDBJ whole genome shotgun (WGS) entry which is preliminary data.</text>
</comment>
<organism evidence="2 3">
    <name type="scientific">Trapa natans</name>
    <name type="common">Water chestnut</name>
    <dbReference type="NCBI Taxonomy" id="22666"/>
    <lineage>
        <taxon>Eukaryota</taxon>
        <taxon>Viridiplantae</taxon>
        <taxon>Streptophyta</taxon>
        <taxon>Embryophyta</taxon>
        <taxon>Tracheophyta</taxon>
        <taxon>Spermatophyta</taxon>
        <taxon>Magnoliopsida</taxon>
        <taxon>eudicotyledons</taxon>
        <taxon>Gunneridae</taxon>
        <taxon>Pentapetalae</taxon>
        <taxon>rosids</taxon>
        <taxon>malvids</taxon>
        <taxon>Myrtales</taxon>
        <taxon>Lythraceae</taxon>
        <taxon>Trapa</taxon>
    </lineage>
</organism>
<dbReference type="GO" id="GO:0000166">
    <property type="term" value="F:nucleotide binding"/>
    <property type="evidence" value="ECO:0007669"/>
    <property type="project" value="InterPro"/>
</dbReference>
<dbReference type="Gene3D" id="3.40.50.720">
    <property type="entry name" value="NAD(P)-binding Rossmann-like Domain"/>
    <property type="match status" value="1"/>
</dbReference>
<dbReference type="InterPro" id="IPR000683">
    <property type="entry name" value="Gfo/Idh/MocA-like_OxRdtase_N"/>
</dbReference>
<sequence length="377" mass="41490">MDDRDNERVRIGIVGCAEIARKLCRAIALTPNAVLQAVGSRSLDKAKFFAAENGLSSTGVRLYGSYKEIVEDPSVDAVYLPLPTSLHVQWAVAAARHKKHVLLEKPVALDTTQLDQILEACSSNGVQFMDGTMWLHHPRTLSMRKLISNPQLFGYLDYVYSSSTFCAPPEFLESNIRVKPDLDSLGALGDLGWYSIGSILWAVGYELPVSVMALPQITCNSAGVILACSASLFWDRSPGCQEPTEPASATRRTVATFHCSFMAHMSMDLTIIGSNGSIHVKDLAIPFEENSASYEFTPLAKFVDLHIGWSAKPERTGILSEIPQEALMVQEFASLVRDIKRKGLPPESKWPEISRKTQLVLDAVKKSIDLGYSPVYL</sequence>
<dbReference type="SUPFAM" id="SSF51735">
    <property type="entry name" value="NAD(P)-binding Rossmann-fold domains"/>
    <property type="match status" value="1"/>
</dbReference>
<dbReference type="SUPFAM" id="SSF55347">
    <property type="entry name" value="Glyceraldehyde-3-phosphate dehydrogenase-like, C-terminal domain"/>
    <property type="match status" value="1"/>
</dbReference>
<accession>A0AAN7M876</accession>
<protein>
    <recommendedName>
        <fullName evidence="1">Gfo/Idh/MocA-like oxidoreductase N-terminal domain-containing protein</fullName>
    </recommendedName>
</protein>
<keyword evidence="3" id="KW-1185">Reference proteome</keyword>
<evidence type="ECO:0000259" key="1">
    <source>
        <dbReference type="Pfam" id="PF01408"/>
    </source>
</evidence>
<reference evidence="2 3" key="1">
    <citation type="journal article" date="2023" name="Hortic Res">
        <title>Pangenome of water caltrop reveals structural variations and asymmetric subgenome divergence after allopolyploidization.</title>
        <authorList>
            <person name="Zhang X."/>
            <person name="Chen Y."/>
            <person name="Wang L."/>
            <person name="Yuan Y."/>
            <person name="Fang M."/>
            <person name="Shi L."/>
            <person name="Lu R."/>
            <person name="Comes H.P."/>
            <person name="Ma Y."/>
            <person name="Chen Y."/>
            <person name="Huang G."/>
            <person name="Zhou Y."/>
            <person name="Zheng Z."/>
            <person name="Qiu Y."/>
        </authorList>
    </citation>
    <scope>NUCLEOTIDE SEQUENCE [LARGE SCALE GENOMIC DNA]</scope>
    <source>
        <strain evidence="2">F231</strain>
    </source>
</reference>